<dbReference type="CDD" id="cd14498">
    <property type="entry name" value="DSP"/>
    <property type="match status" value="1"/>
</dbReference>
<comment type="caution">
    <text evidence="2">The sequence shown here is derived from an EMBL/GenBank/DDBJ whole genome shotgun (WGS) entry which is preliminary data.</text>
</comment>
<organism evidence="2 3">
    <name type="scientific">Marasmius tenuissimus</name>
    <dbReference type="NCBI Taxonomy" id="585030"/>
    <lineage>
        <taxon>Eukaryota</taxon>
        <taxon>Fungi</taxon>
        <taxon>Dikarya</taxon>
        <taxon>Basidiomycota</taxon>
        <taxon>Agaricomycotina</taxon>
        <taxon>Agaricomycetes</taxon>
        <taxon>Agaricomycetidae</taxon>
        <taxon>Agaricales</taxon>
        <taxon>Marasmiineae</taxon>
        <taxon>Marasmiaceae</taxon>
        <taxon>Marasmius</taxon>
    </lineage>
</organism>
<dbReference type="InterPro" id="IPR052449">
    <property type="entry name" value="STYX-Interacting_Phosphatase"/>
</dbReference>
<reference evidence="2 3" key="1">
    <citation type="submission" date="2024-05" db="EMBL/GenBank/DDBJ databases">
        <title>A draft genome resource for the thread blight pathogen Marasmius tenuissimus strain MS-2.</title>
        <authorList>
            <person name="Yulfo-Soto G.E."/>
            <person name="Baruah I.K."/>
            <person name="Amoako-Attah I."/>
            <person name="Bukari Y."/>
            <person name="Meinhardt L.W."/>
            <person name="Bailey B.A."/>
            <person name="Cohen S.P."/>
        </authorList>
    </citation>
    <scope>NUCLEOTIDE SEQUENCE [LARGE SCALE GENOMIC DNA]</scope>
    <source>
        <strain evidence="2 3">MS-2</strain>
    </source>
</reference>
<evidence type="ECO:0000313" key="3">
    <source>
        <dbReference type="Proteomes" id="UP001437256"/>
    </source>
</evidence>
<sequence length="444" mass="50297">MLEPGKVHWSHEMRHDYQQIVPQLFLGSLHSSRNTDRLTADGITDLIRVLDHRELVLPDGFVPILSDFFPAGSFTKQCLTVDVEEFLGLSSVFKRFDSIVAPVVLGQQLRDKPRNVLVFCTTGMIVAPVLVSMFLVKHFTWDPLFAMDYVSKQRSCVYFTEKTKRAIERFALELKPQLPVDLLMFGMRSKSSILHSAWLGKLMDSQATNKPPSTEAKPAPDLPPELWLYGIRPGISDKDVASLRQCSTRIHDALASEGLEHNVWRSPQVFEDNSVFWLRGMASLPDLERAPLRHKRLPSKPQQITVGNPRDQYPRLGDPNWNLVLMDTLLRSFVNLHTLVLHKVSFPVEQLLRTLTGIPGLKTLSVDDVLTPADNWSASPQLITSSTEVLDLPSITMLTLRGRFRFHEGERSLVVMMVLLALPSVTELHVDWFRPHSSPLSTMK</sequence>
<dbReference type="SUPFAM" id="SSF52799">
    <property type="entry name" value="(Phosphotyrosine protein) phosphatases II"/>
    <property type="match status" value="1"/>
</dbReference>
<gene>
    <name evidence="2" type="ORF">AAF712_013430</name>
</gene>
<dbReference type="EMBL" id="JBBXMP010000206">
    <property type="protein sequence ID" value="KAL0059789.1"/>
    <property type="molecule type" value="Genomic_DNA"/>
</dbReference>
<name>A0ABR2ZFR9_9AGAR</name>
<proteinExistence type="predicted"/>
<accession>A0ABR2ZFR9</accession>
<keyword evidence="1" id="KW-1133">Transmembrane helix</keyword>
<evidence type="ECO:0000256" key="1">
    <source>
        <dbReference type="SAM" id="Phobius"/>
    </source>
</evidence>
<evidence type="ECO:0000313" key="2">
    <source>
        <dbReference type="EMBL" id="KAL0059789.1"/>
    </source>
</evidence>
<protein>
    <submittedName>
        <fullName evidence="2">Uncharacterized protein</fullName>
    </submittedName>
</protein>
<dbReference type="Gene3D" id="3.90.190.10">
    <property type="entry name" value="Protein tyrosine phosphatase superfamily"/>
    <property type="match status" value="1"/>
</dbReference>
<keyword evidence="1" id="KW-0472">Membrane</keyword>
<dbReference type="PANTHER" id="PTHR46588:SF1">
    <property type="entry name" value="SERINE_THREONINE_TYROSINE-INTERACTING PROTEIN"/>
    <property type="match status" value="1"/>
</dbReference>
<keyword evidence="1" id="KW-0812">Transmembrane</keyword>
<dbReference type="InterPro" id="IPR029021">
    <property type="entry name" value="Prot-tyrosine_phosphatase-like"/>
</dbReference>
<dbReference type="PANTHER" id="PTHR46588">
    <property type="entry name" value="SERINE/THREONINE/TYROSINE-INTERACTING PROTEIN"/>
    <property type="match status" value="1"/>
</dbReference>
<dbReference type="Proteomes" id="UP001437256">
    <property type="component" value="Unassembled WGS sequence"/>
</dbReference>
<feature type="transmembrane region" description="Helical" evidence="1">
    <location>
        <begin position="116"/>
        <end position="136"/>
    </location>
</feature>
<keyword evidence="3" id="KW-1185">Reference proteome</keyword>